<evidence type="ECO:0000313" key="1">
    <source>
        <dbReference type="EMBL" id="ABX68956.1"/>
    </source>
</evidence>
<sequence>MPWEPDAETTVTIRSANLFIQQSPFGIKLPLSGKVCLCN</sequence>
<dbReference type="KEGG" id="spq:SPAB_03615"/>
<accession>A0A6C6Z674</accession>
<name>A0A6C6Z674_SALPB</name>
<reference evidence="1 2" key="1">
    <citation type="submission" date="2007-11" db="EMBL/GenBank/DDBJ databases">
        <authorList>
            <consortium name="The Salmonella enterica serovar Paratyphi B Genome Sequencing Project"/>
            <person name="McClelland M."/>
            <person name="Sanderson E.K."/>
            <person name="Porwollik S."/>
            <person name="Spieth J."/>
            <person name="Clifton W.S."/>
            <person name="Fulton R."/>
            <person name="Cordes M."/>
            <person name="Wollam A."/>
            <person name="Shah N."/>
            <person name="Pepin K."/>
            <person name="Bhonagiri V."/>
            <person name="Nash W."/>
            <person name="Johnson M."/>
            <person name="Thiruvilangam P."/>
            <person name="Wilson R."/>
        </authorList>
    </citation>
    <scope>NUCLEOTIDE SEQUENCE [LARGE SCALE GENOMIC DNA]</scope>
    <source>
        <strain evidence="2">ATCC BAA-1250 / SPB7</strain>
    </source>
</reference>
<proteinExistence type="predicted"/>
<protein>
    <submittedName>
        <fullName evidence="1">Uncharacterized protein</fullName>
    </submittedName>
</protein>
<organism evidence="1 2">
    <name type="scientific">Salmonella paratyphi B (strain ATCC BAA-1250 / SPB7)</name>
    <dbReference type="NCBI Taxonomy" id="1016998"/>
    <lineage>
        <taxon>Bacteria</taxon>
        <taxon>Pseudomonadati</taxon>
        <taxon>Pseudomonadota</taxon>
        <taxon>Gammaproteobacteria</taxon>
        <taxon>Enterobacterales</taxon>
        <taxon>Enterobacteriaceae</taxon>
        <taxon>Salmonella</taxon>
    </lineage>
</organism>
<gene>
    <name evidence="1" type="ordered locus">SPAB_03615</name>
</gene>
<dbReference type="Proteomes" id="UP000008556">
    <property type="component" value="Chromosome"/>
</dbReference>
<dbReference type="EMBL" id="CP000886">
    <property type="protein sequence ID" value="ABX68956.1"/>
    <property type="molecule type" value="Genomic_DNA"/>
</dbReference>
<dbReference type="AlphaFoldDB" id="A0A6C6Z674"/>
<evidence type="ECO:0000313" key="2">
    <source>
        <dbReference type="Proteomes" id="UP000008556"/>
    </source>
</evidence>